<dbReference type="eggNOG" id="COG1359">
    <property type="taxonomic scope" value="Bacteria"/>
</dbReference>
<evidence type="ECO:0000259" key="2">
    <source>
        <dbReference type="PROSITE" id="PS51725"/>
    </source>
</evidence>
<feature type="domain" description="ABM" evidence="2">
    <location>
        <begin position="2"/>
        <end position="93"/>
    </location>
</feature>
<evidence type="ECO:0000313" key="4">
    <source>
        <dbReference type="Proteomes" id="UP000011666"/>
    </source>
</evidence>
<dbReference type="InterPro" id="IPR007138">
    <property type="entry name" value="ABM_dom"/>
</dbReference>
<dbReference type="Pfam" id="PF03992">
    <property type="entry name" value="ABM"/>
    <property type="match status" value="1"/>
</dbReference>
<reference evidence="3 4" key="1">
    <citation type="submission" date="2013-01" db="EMBL/GenBank/DDBJ databases">
        <title>Whole genome shotgun sequence of Gordonia soli NBRC 108243.</title>
        <authorList>
            <person name="Isaki-Nakamura S."/>
            <person name="Hosoyama A."/>
            <person name="Tsuchikane K."/>
            <person name="Ando Y."/>
            <person name="Baba S."/>
            <person name="Ohji S."/>
            <person name="Hamada M."/>
            <person name="Tamura T."/>
            <person name="Yamazoe A."/>
            <person name="Yamazaki S."/>
            <person name="Fujita N."/>
        </authorList>
    </citation>
    <scope>NUCLEOTIDE SEQUENCE [LARGE SCALE GENOMIC DNA]</scope>
    <source>
        <strain evidence="3 4">NBRC 108243</strain>
    </source>
</reference>
<dbReference type="PROSITE" id="PS51725">
    <property type="entry name" value="ABM"/>
    <property type="match status" value="1"/>
</dbReference>
<comment type="caution">
    <text evidence="3">The sequence shown here is derived from an EMBL/GenBank/DDBJ whole genome shotgun (WGS) entry which is preliminary data.</text>
</comment>
<proteinExistence type="predicted"/>
<evidence type="ECO:0000256" key="1">
    <source>
        <dbReference type="SAM" id="MobiDB-lite"/>
    </source>
</evidence>
<evidence type="ECO:0000313" key="3">
    <source>
        <dbReference type="EMBL" id="GAC70216.1"/>
    </source>
</evidence>
<feature type="region of interest" description="Disordered" evidence="1">
    <location>
        <begin position="64"/>
        <end position="96"/>
    </location>
</feature>
<keyword evidence="4" id="KW-1185">Reference proteome</keyword>
<gene>
    <name evidence="3" type="ORF">GS4_33_00300</name>
</gene>
<dbReference type="OrthoDB" id="287932at2"/>
<name>M0QPL3_9ACTN</name>
<dbReference type="STRING" id="1223545.GS4_33_00300"/>
<organism evidence="3 4">
    <name type="scientific">Gordonia soli NBRC 108243</name>
    <dbReference type="NCBI Taxonomy" id="1223545"/>
    <lineage>
        <taxon>Bacteria</taxon>
        <taxon>Bacillati</taxon>
        <taxon>Actinomycetota</taxon>
        <taxon>Actinomycetes</taxon>
        <taxon>Mycobacteriales</taxon>
        <taxon>Gordoniaceae</taxon>
        <taxon>Gordonia</taxon>
    </lineage>
</organism>
<dbReference type="InterPro" id="IPR011008">
    <property type="entry name" value="Dimeric_a/b-barrel"/>
</dbReference>
<dbReference type="AlphaFoldDB" id="M0QPL3"/>
<sequence length="96" mass="10299">MIIVAGHLLVDRHARAGYLDGCRAVVEQARAAEGCLDFAISPDLLDDGRINVYERWRDADSLHAFRGSGPSDEQSGEIASADVREFDTDAGRPAGG</sequence>
<dbReference type="Proteomes" id="UP000011666">
    <property type="component" value="Unassembled WGS sequence"/>
</dbReference>
<protein>
    <recommendedName>
        <fullName evidence="2">ABM domain-containing protein</fullName>
    </recommendedName>
</protein>
<dbReference type="RefSeq" id="WP_007624074.1">
    <property type="nucleotide sequence ID" value="NZ_BANX01000033.1"/>
</dbReference>
<accession>M0QPL3</accession>
<dbReference type="Gene3D" id="3.30.70.100">
    <property type="match status" value="1"/>
</dbReference>
<dbReference type="SUPFAM" id="SSF54909">
    <property type="entry name" value="Dimeric alpha+beta barrel"/>
    <property type="match status" value="1"/>
</dbReference>
<dbReference type="EMBL" id="BANX01000033">
    <property type="protein sequence ID" value="GAC70216.1"/>
    <property type="molecule type" value="Genomic_DNA"/>
</dbReference>